<accession>A0A381X4F2</accession>
<sequence length="27" mass="3439">RHRPRADQNRLRTNRSLRRVAKNRRRV</sequence>
<feature type="compositionally biased region" description="Basic and acidic residues" evidence="1">
    <location>
        <begin position="1"/>
        <end position="10"/>
    </location>
</feature>
<feature type="non-terminal residue" evidence="2">
    <location>
        <position position="1"/>
    </location>
</feature>
<organism evidence="2">
    <name type="scientific">marine metagenome</name>
    <dbReference type="NCBI Taxonomy" id="408172"/>
    <lineage>
        <taxon>unclassified sequences</taxon>
        <taxon>metagenomes</taxon>
        <taxon>ecological metagenomes</taxon>
    </lineage>
</organism>
<proteinExistence type="predicted"/>
<reference evidence="2" key="1">
    <citation type="submission" date="2018-05" db="EMBL/GenBank/DDBJ databases">
        <authorList>
            <person name="Lanie J.A."/>
            <person name="Ng W.-L."/>
            <person name="Kazmierczak K.M."/>
            <person name="Andrzejewski T.M."/>
            <person name="Davidsen T.M."/>
            <person name="Wayne K.J."/>
            <person name="Tettelin H."/>
            <person name="Glass J.I."/>
            <person name="Rusch D."/>
            <person name="Podicherti R."/>
            <person name="Tsui H.-C.T."/>
            <person name="Winkler M.E."/>
        </authorList>
    </citation>
    <scope>NUCLEOTIDE SEQUENCE</scope>
</reference>
<protein>
    <submittedName>
        <fullName evidence="2">Uncharacterized protein</fullName>
    </submittedName>
</protein>
<feature type="compositionally biased region" description="Basic residues" evidence="1">
    <location>
        <begin position="12"/>
        <end position="27"/>
    </location>
</feature>
<feature type="region of interest" description="Disordered" evidence="1">
    <location>
        <begin position="1"/>
        <end position="27"/>
    </location>
</feature>
<name>A0A381X4F2_9ZZZZ</name>
<feature type="non-terminal residue" evidence="2">
    <location>
        <position position="27"/>
    </location>
</feature>
<dbReference type="EMBL" id="UINC01013845">
    <property type="protein sequence ID" value="SVA59518.1"/>
    <property type="molecule type" value="Genomic_DNA"/>
</dbReference>
<evidence type="ECO:0000313" key="2">
    <source>
        <dbReference type="EMBL" id="SVA59518.1"/>
    </source>
</evidence>
<dbReference type="AlphaFoldDB" id="A0A381X4F2"/>
<evidence type="ECO:0000256" key="1">
    <source>
        <dbReference type="SAM" id="MobiDB-lite"/>
    </source>
</evidence>
<gene>
    <name evidence="2" type="ORF">METZ01_LOCUS112372</name>
</gene>